<evidence type="ECO:0000256" key="1">
    <source>
        <dbReference type="ARBA" id="ARBA00004651"/>
    </source>
</evidence>
<dbReference type="Proteomes" id="UP001066276">
    <property type="component" value="Chromosome 7"/>
</dbReference>
<feature type="domain" description="BTB" evidence="19">
    <location>
        <begin position="81"/>
        <end position="190"/>
    </location>
</feature>
<evidence type="ECO:0000256" key="5">
    <source>
        <dbReference type="ARBA" id="ARBA00022692"/>
    </source>
</evidence>
<dbReference type="GO" id="GO:0005251">
    <property type="term" value="F:delayed rectifier potassium channel activity"/>
    <property type="evidence" value="ECO:0007669"/>
    <property type="project" value="TreeGrafter"/>
</dbReference>
<dbReference type="PANTHER" id="PTHR11537:SF61">
    <property type="entry name" value="POTASSIUM VOLTAGE-GATED CHANNEL SUBFAMILY S MEMBER 1"/>
    <property type="match status" value="1"/>
</dbReference>
<dbReference type="InterPro" id="IPR005821">
    <property type="entry name" value="Ion_trans_dom"/>
</dbReference>
<evidence type="ECO:0000256" key="10">
    <source>
        <dbReference type="ARBA" id="ARBA00023065"/>
    </source>
</evidence>
<evidence type="ECO:0000256" key="6">
    <source>
        <dbReference type="ARBA" id="ARBA00022826"/>
    </source>
</evidence>
<comment type="subcellular location">
    <subcellularLocation>
        <location evidence="1">Cell membrane</location>
        <topology evidence="1">Multi-pass membrane protein</topology>
    </subcellularLocation>
</comment>
<gene>
    <name evidence="20" type="ORF">NDU88_001876</name>
</gene>
<dbReference type="SUPFAM" id="SSF81324">
    <property type="entry name" value="Voltage-gated potassium channels"/>
    <property type="match status" value="1"/>
</dbReference>
<evidence type="ECO:0000313" key="21">
    <source>
        <dbReference type="Proteomes" id="UP001066276"/>
    </source>
</evidence>
<dbReference type="InterPro" id="IPR003971">
    <property type="entry name" value="K_chnl_volt-dep_Kv5/Kv9"/>
</dbReference>
<comment type="similarity">
    <text evidence="13">Belongs to the potassium channel family. S (TC 1.A.1.2) subfamily. Kv9.1/KCNS1 sub-subfamily.</text>
</comment>
<evidence type="ECO:0000256" key="17">
    <source>
        <dbReference type="ARBA" id="ARBA00049795"/>
    </source>
</evidence>
<dbReference type="SUPFAM" id="SSF54695">
    <property type="entry name" value="POZ domain"/>
    <property type="match status" value="1"/>
</dbReference>
<name>A0AAV7P5H3_PLEWA</name>
<dbReference type="Gene3D" id="1.20.120.350">
    <property type="entry name" value="Voltage-gated potassium channels. Chain C"/>
    <property type="match status" value="1"/>
</dbReference>
<keyword evidence="12" id="KW-0407">Ion channel</keyword>
<dbReference type="SMART" id="SM00225">
    <property type="entry name" value="BTB"/>
    <property type="match status" value="1"/>
</dbReference>
<dbReference type="Pfam" id="PF00520">
    <property type="entry name" value="Ion_trans"/>
    <property type="match status" value="1"/>
</dbReference>
<accession>A0AAV7P5H3</accession>
<feature type="compositionally biased region" description="Basic and acidic residues" evidence="18">
    <location>
        <begin position="503"/>
        <end position="520"/>
    </location>
</feature>
<dbReference type="GO" id="GO:0008076">
    <property type="term" value="C:voltage-gated potassium channel complex"/>
    <property type="evidence" value="ECO:0007669"/>
    <property type="project" value="InterPro"/>
</dbReference>
<evidence type="ECO:0000256" key="9">
    <source>
        <dbReference type="ARBA" id="ARBA00022989"/>
    </source>
</evidence>
<comment type="function">
    <text evidence="15">Potassium channel regulatory subunit that modulate the delayed rectifier voltage-gated potassium channel activity of KCNB1 and KCNB2 by altering their kinetics, expression levels, and shifting the half-inactivation potential to more polarized values. While it does not form functional channels on its own, it can form functional heterotetrameric channels with KCNB1 and KCNB2. Each regulatory subunit has unique regulatory properties that can lead to extensive inhibition, significant changes in kinetics, and/or substantial shifts in the voltage dependencies of the inactivation process.</text>
</comment>
<keyword evidence="11" id="KW-0472">Membrane</keyword>
<keyword evidence="9" id="KW-1133">Transmembrane helix</keyword>
<evidence type="ECO:0000256" key="14">
    <source>
        <dbReference type="ARBA" id="ARBA00042109"/>
    </source>
</evidence>
<keyword evidence="10" id="KW-0406">Ion transport</keyword>
<evidence type="ECO:0000256" key="16">
    <source>
        <dbReference type="ARBA" id="ARBA00049769"/>
    </source>
</evidence>
<evidence type="ECO:0000256" key="11">
    <source>
        <dbReference type="ARBA" id="ARBA00023136"/>
    </source>
</evidence>
<dbReference type="InterPro" id="IPR011333">
    <property type="entry name" value="SKP1/BTB/POZ_sf"/>
</dbReference>
<keyword evidence="4" id="KW-0633">Potassium transport</keyword>
<feature type="compositionally biased region" description="Basic and acidic residues" evidence="18">
    <location>
        <begin position="527"/>
        <end position="538"/>
    </location>
</feature>
<dbReference type="InterPro" id="IPR028325">
    <property type="entry name" value="VG_K_chnl"/>
</dbReference>
<dbReference type="InterPro" id="IPR000210">
    <property type="entry name" value="BTB/POZ_dom"/>
</dbReference>
<dbReference type="AlphaFoldDB" id="A0AAV7P5H3"/>
<keyword evidence="7" id="KW-0851">Voltage-gated channel</keyword>
<evidence type="ECO:0000256" key="4">
    <source>
        <dbReference type="ARBA" id="ARBA00022538"/>
    </source>
</evidence>
<dbReference type="GO" id="GO:0015459">
    <property type="term" value="F:potassium channel regulator activity"/>
    <property type="evidence" value="ECO:0007669"/>
    <property type="project" value="UniProtKB-ARBA"/>
</dbReference>
<protein>
    <recommendedName>
        <fullName evidence="16">Delayed-rectifier potassium channel regulatory subunit KCNS1</fullName>
    </recommendedName>
    <alternativeName>
        <fullName evidence="14">Delayed-rectifier K(+) channel alpha subunit 1</fullName>
    </alternativeName>
    <alternativeName>
        <fullName evidence="17">Delayed-rectifier potassium channel subunit Kv9.1</fullName>
    </alternativeName>
</protein>
<comment type="caution">
    <text evidence="20">The sequence shown here is derived from an EMBL/GenBank/DDBJ whole genome shotgun (WGS) entry which is preliminary data.</text>
</comment>
<evidence type="ECO:0000256" key="3">
    <source>
        <dbReference type="ARBA" id="ARBA00022475"/>
    </source>
</evidence>
<dbReference type="EMBL" id="JANPWB010000011">
    <property type="protein sequence ID" value="KAJ1123406.1"/>
    <property type="molecule type" value="Genomic_DNA"/>
</dbReference>
<dbReference type="InterPro" id="IPR003131">
    <property type="entry name" value="T1-type_BTB"/>
</dbReference>
<feature type="region of interest" description="Disordered" evidence="18">
    <location>
        <begin position="458"/>
        <end position="547"/>
    </location>
</feature>
<dbReference type="Pfam" id="PF02214">
    <property type="entry name" value="BTB_2"/>
    <property type="match status" value="1"/>
</dbReference>
<keyword evidence="2" id="KW-0813">Transport</keyword>
<keyword evidence="6" id="KW-0631">Potassium channel</keyword>
<keyword evidence="21" id="KW-1185">Reference proteome</keyword>
<evidence type="ECO:0000256" key="12">
    <source>
        <dbReference type="ARBA" id="ARBA00023303"/>
    </source>
</evidence>
<keyword evidence="5" id="KW-0812">Transmembrane</keyword>
<dbReference type="PRINTS" id="PR01494">
    <property type="entry name" value="KV9CHANNEL"/>
</dbReference>
<dbReference type="InterPro" id="IPR027359">
    <property type="entry name" value="Volt_channel_dom_sf"/>
</dbReference>
<proteinExistence type="inferred from homology"/>
<dbReference type="FunFam" id="1.20.120.350:FF:000029">
    <property type="entry name" value="Potassium voltage-gated channel subfamily S member 2"/>
    <property type="match status" value="1"/>
</dbReference>
<evidence type="ECO:0000256" key="7">
    <source>
        <dbReference type="ARBA" id="ARBA00022882"/>
    </source>
</evidence>
<evidence type="ECO:0000256" key="2">
    <source>
        <dbReference type="ARBA" id="ARBA00022448"/>
    </source>
</evidence>
<evidence type="ECO:0000259" key="19">
    <source>
        <dbReference type="SMART" id="SM00225"/>
    </source>
</evidence>
<reference evidence="20" key="1">
    <citation type="journal article" date="2022" name="bioRxiv">
        <title>Sequencing and chromosome-scale assembly of the giantPleurodeles waltlgenome.</title>
        <authorList>
            <person name="Brown T."/>
            <person name="Elewa A."/>
            <person name="Iarovenko S."/>
            <person name="Subramanian E."/>
            <person name="Araus A.J."/>
            <person name="Petzold A."/>
            <person name="Susuki M."/>
            <person name="Suzuki K.-i.T."/>
            <person name="Hayashi T."/>
            <person name="Toyoda A."/>
            <person name="Oliveira C."/>
            <person name="Osipova E."/>
            <person name="Leigh N.D."/>
            <person name="Simon A."/>
            <person name="Yun M.H."/>
        </authorList>
    </citation>
    <scope>NUCLEOTIDE SEQUENCE</scope>
    <source>
        <strain evidence="20">20211129_DDA</strain>
        <tissue evidence="20">Liver</tissue>
    </source>
</reference>
<dbReference type="GO" id="GO:0051260">
    <property type="term" value="P:protein homooligomerization"/>
    <property type="evidence" value="ECO:0007669"/>
    <property type="project" value="InterPro"/>
</dbReference>
<dbReference type="Gene3D" id="3.30.710.10">
    <property type="entry name" value="Potassium Channel Kv1.1, Chain A"/>
    <property type="match status" value="1"/>
</dbReference>
<dbReference type="PRINTS" id="PR00169">
    <property type="entry name" value="KCHANNEL"/>
</dbReference>
<evidence type="ECO:0000256" key="8">
    <source>
        <dbReference type="ARBA" id="ARBA00022958"/>
    </source>
</evidence>
<keyword evidence="8" id="KW-0630">Potassium</keyword>
<evidence type="ECO:0000313" key="20">
    <source>
        <dbReference type="EMBL" id="KAJ1123406.1"/>
    </source>
</evidence>
<evidence type="ECO:0000256" key="18">
    <source>
        <dbReference type="SAM" id="MobiDB-lite"/>
    </source>
</evidence>
<sequence length="547" mass="61588">MLCGVAQVLPNTWEAPDKGGGLLRSYSTKRDASAALDRNLHPAWDGDTHLAIAAATENYRMPQLTMVHDILNFWDPKFQDYVININVGGMKRKLRSNALSKFPDTRLGRLVSCNSEESILQICDDYDVNASEFYFDRNPGLFLYVLNFYKTGKLHVMEELCVYSFSQELEYWGINDFFLDSCCSHHYHERKFENKFHNWDEESEASSVDTTPDEISDINHDLLHFDTLCCGNLRKRLWLTMENPGYSIPSKLFSFVSISVVLVSIATMCINSMPEYQLLDEDDNEVDNPVLQTLEYICISWFTFEVSSRLLLTPNLKKFFKHPLNLIDIVSVLPIYFTILVDMTIGSGYELGNLGKVVQVFRLMRIFRVLKLARHSTGLRSLGATLKGDQILAKPSKQDEANKVASTIKSKLIESAEPWLYNILEEILGLTEECPGGTPKSYLHKSTHANPEVVGYEAAQGEEERHAKSGATSCKDTDRRDPGKEGTDGRDPEKGDTGPGHPGKAEDTEKRNKDAEKGEESVGGPSEAERIGETRSQAEEVPTQEEA</sequence>
<organism evidence="20 21">
    <name type="scientific">Pleurodeles waltl</name>
    <name type="common">Iberian ribbed newt</name>
    <dbReference type="NCBI Taxonomy" id="8319"/>
    <lineage>
        <taxon>Eukaryota</taxon>
        <taxon>Metazoa</taxon>
        <taxon>Chordata</taxon>
        <taxon>Craniata</taxon>
        <taxon>Vertebrata</taxon>
        <taxon>Euteleostomi</taxon>
        <taxon>Amphibia</taxon>
        <taxon>Batrachia</taxon>
        <taxon>Caudata</taxon>
        <taxon>Salamandroidea</taxon>
        <taxon>Salamandridae</taxon>
        <taxon>Pleurodelinae</taxon>
        <taxon>Pleurodeles</taxon>
    </lineage>
</organism>
<dbReference type="PANTHER" id="PTHR11537">
    <property type="entry name" value="VOLTAGE-GATED POTASSIUM CHANNEL"/>
    <property type="match status" value="1"/>
</dbReference>
<dbReference type="GO" id="GO:0001508">
    <property type="term" value="P:action potential"/>
    <property type="evidence" value="ECO:0007669"/>
    <property type="project" value="TreeGrafter"/>
</dbReference>
<keyword evidence="3" id="KW-1003">Cell membrane</keyword>
<evidence type="ECO:0000256" key="13">
    <source>
        <dbReference type="ARBA" id="ARBA00038289"/>
    </source>
</evidence>
<feature type="compositionally biased region" description="Basic and acidic residues" evidence="18">
    <location>
        <begin position="475"/>
        <end position="496"/>
    </location>
</feature>
<evidence type="ECO:0000256" key="15">
    <source>
        <dbReference type="ARBA" id="ARBA00049573"/>
    </source>
</evidence>
<dbReference type="FunFam" id="3.30.710.10:FF:000029">
    <property type="entry name" value="potassium voltage-gated channel subfamily S member 2"/>
    <property type="match status" value="1"/>
</dbReference>